<dbReference type="SUPFAM" id="SSF54211">
    <property type="entry name" value="Ribosomal protein S5 domain 2-like"/>
    <property type="match status" value="1"/>
</dbReference>
<keyword evidence="3 7" id="KW-0540">Nuclease</keyword>
<evidence type="ECO:0000256" key="6">
    <source>
        <dbReference type="ARBA" id="ARBA00022884"/>
    </source>
</evidence>
<dbReference type="HAMAP" id="MF_00227">
    <property type="entry name" value="RNase_P"/>
    <property type="match status" value="1"/>
</dbReference>
<keyword evidence="11" id="KW-1185">Reference proteome</keyword>
<keyword evidence="5 7" id="KW-0378">Hydrolase</keyword>
<feature type="region of interest" description="Disordered" evidence="9">
    <location>
        <begin position="37"/>
        <end position="57"/>
    </location>
</feature>
<evidence type="ECO:0000313" key="10">
    <source>
        <dbReference type="EMBL" id="GAA3393888.1"/>
    </source>
</evidence>
<keyword evidence="4 7" id="KW-0255">Endonuclease</keyword>
<evidence type="ECO:0000256" key="1">
    <source>
        <dbReference type="ARBA" id="ARBA00002663"/>
    </source>
</evidence>
<comment type="function">
    <text evidence="1 7">RNaseP catalyzes the removal of the 5'-leader sequence from pre-tRNA to produce the mature 5'-terminus. It can also cleave other RNA substrates such as 4.5S RNA. The protein component plays an auxiliary but essential role in vivo by binding to the 5'-leader sequence and broadening the substrate specificity of the ribozyme.</text>
</comment>
<evidence type="ECO:0000256" key="8">
    <source>
        <dbReference type="NCBIfam" id="TIGR00188"/>
    </source>
</evidence>
<evidence type="ECO:0000313" key="11">
    <source>
        <dbReference type="Proteomes" id="UP001501676"/>
    </source>
</evidence>
<comment type="caution">
    <text evidence="10">The sequence shown here is derived from an EMBL/GenBank/DDBJ whole genome shotgun (WGS) entry which is preliminary data.</text>
</comment>
<dbReference type="Proteomes" id="UP001501676">
    <property type="component" value="Unassembled WGS sequence"/>
</dbReference>
<reference evidence="11" key="1">
    <citation type="journal article" date="2019" name="Int. J. Syst. Evol. Microbiol.">
        <title>The Global Catalogue of Microorganisms (GCM) 10K type strain sequencing project: providing services to taxonomists for standard genome sequencing and annotation.</title>
        <authorList>
            <consortium name="The Broad Institute Genomics Platform"/>
            <consortium name="The Broad Institute Genome Sequencing Center for Infectious Disease"/>
            <person name="Wu L."/>
            <person name="Ma J."/>
        </authorList>
    </citation>
    <scope>NUCLEOTIDE SEQUENCE [LARGE SCALE GENOMIC DNA]</scope>
    <source>
        <strain evidence="11">JCM 9458</strain>
    </source>
</reference>
<dbReference type="PROSITE" id="PS00648">
    <property type="entry name" value="RIBONUCLEASE_P"/>
    <property type="match status" value="1"/>
</dbReference>
<accession>A0ABP6T5Q6</accession>
<feature type="compositionally biased region" description="Polar residues" evidence="9">
    <location>
        <begin position="47"/>
        <end position="57"/>
    </location>
</feature>
<comment type="catalytic activity">
    <reaction evidence="7">
        <text>Endonucleolytic cleavage of RNA, removing 5'-extranucleotides from tRNA precursor.</text>
        <dbReference type="EC" id="3.1.26.5"/>
    </reaction>
</comment>
<dbReference type="PANTHER" id="PTHR33992:SF1">
    <property type="entry name" value="RIBONUCLEASE P PROTEIN COMPONENT"/>
    <property type="match status" value="1"/>
</dbReference>
<evidence type="ECO:0000256" key="3">
    <source>
        <dbReference type="ARBA" id="ARBA00022722"/>
    </source>
</evidence>
<dbReference type="Pfam" id="PF00825">
    <property type="entry name" value="Ribonuclease_P"/>
    <property type="match status" value="1"/>
</dbReference>
<evidence type="ECO:0000256" key="5">
    <source>
        <dbReference type="ARBA" id="ARBA00022801"/>
    </source>
</evidence>
<protein>
    <recommendedName>
        <fullName evidence="7 8">Ribonuclease P protein component</fullName>
        <shortName evidence="7">RNase P protein</shortName>
        <shortName evidence="7">RNaseP protein</shortName>
        <ecNumber evidence="7 8">3.1.26.5</ecNumber>
    </recommendedName>
    <alternativeName>
        <fullName evidence="7">Protein C5</fullName>
    </alternativeName>
</protein>
<dbReference type="Gene3D" id="3.30.230.10">
    <property type="match status" value="1"/>
</dbReference>
<comment type="subunit">
    <text evidence="7">Consists of a catalytic RNA component (M1 or rnpB) and a protein subunit.</text>
</comment>
<name>A0ABP6T5Q6_9ACTN</name>
<proteinExistence type="inferred from homology"/>
<dbReference type="NCBIfam" id="TIGR00188">
    <property type="entry name" value="rnpA"/>
    <property type="match status" value="1"/>
</dbReference>
<dbReference type="InterPro" id="IPR020539">
    <property type="entry name" value="RNase_P_CS"/>
</dbReference>
<dbReference type="InterPro" id="IPR014721">
    <property type="entry name" value="Ribsml_uS5_D2-typ_fold_subgr"/>
</dbReference>
<gene>
    <name evidence="7 10" type="primary">rnpA</name>
    <name evidence="10" type="ORF">GCM10020369_61180</name>
</gene>
<dbReference type="PANTHER" id="PTHR33992">
    <property type="entry name" value="RIBONUCLEASE P PROTEIN COMPONENT"/>
    <property type="match status" value="1"/>
</dbReference>
<evidence type="ECO:0000256" key="2">
    <source>
        <dbReference type="ARBA" id="ARBA00022694"/>
    </source>
</evidence>
<evidence type="ECO:0000256" key="4">
    <source>
        <dbReference type="ARBA" id="ARBA00022759"/>
    </source>
</evidence>
<organism evidence="10 11">
    <name type="scientific">Cryptosporangium minutisporangium</name>
    <dbReference type="NCBI Taxonomy" id="113569"/>
    <lineage>
        <taxon>Bacteria</taxon>
        <taxon>Bacillati</taxon>
        <taxon>Actinomycetota</taxon>
        <taxon>Actinomycetes</taxon>
        <taxon>Cryptosporangiales</taxon>
        <taxon>Cryptosporangiaceae</taxon>
        <taxon>Cryptosporangium</taxon>
    </lineage>
</organism>
<dbReference type="InterPro" id="IPR000100">
    <property type="entry name" value="RNase_P"/>
</dbReference>
<dbReference type="EMBL" id="BAAAYN010000044">
    <property type="protein sequence ID" value="GAA3393888.1"/>
    <property type="molecule type" value="Genomic_DNA"/>
</dbReference>
<dbReference type="RefSeq" id="WP_345731718.1">
    <property type="nucleotide sequence ID" value="NZ_BAAAYN010000044.1"/>
</dbReference>
<sequence>MLPAHARLRRREDFTRVLRSGNRAGRSTLVVHAALGPTVPADPARTGSLTNDAGPTESSVRAGFVVSKAVGNAVVRHRVARQLRHLVRDRLPQLPPGSAVVVRALPAAADQSSETLGRDLDGAFRRILKARR</sequence>
<dbReference type="InterPro" id="IPR020568">
    <property type="entry name" value="Ribosomal_Su5_D2-typ_SF"/>
</dbReference>
<comment type="similarity">
    <text evidence="7">Belongs to the RnpA family.</text>
</comment>
<dbReference type="EC" id="3.1.26.5" evidence="7 8"/>
<keyword evidence="2 7" id="KW-0819">tRNA processing</keyword>
<evidence type="ECO:0000256" key="9">
    <source>
        <dbReference type="SAM" id="MobiDB-lite"/>
    </source>
</evidence>
<evidence type="ECO:0000256" key="7">
    <source>
        <dbReference type="HAMAP-Rule" id="MF_00227"/>
    </source>
</evidence>
<keyword evidence="6 7" id="KW-0694">RNA-binding</keyword>